<proteinExistence type="predicted"/>
<feature type="transmembrane region" description="Helical" evidence="5">
    <location>
        <begin position="82"/>
        <end position="104"/>
    </location>
</feature>
<organism evidence="6 7">
    <name type="scientific">Isoptericola hypogeus</name>
    <dbReference type="NCBI Taxonomy" id="300179"/>
    <lineage>
        <taxon>Bacteria</taxon>
        <taxon>Bacillati</taxon>
        <taxon>Actinomycetota</taxon>
        <taxon>Actinomycetes</taxon>
        <taxon>Micrococcales</taxon>
        <taxon>Promicromonosporaceae</taxon>
        <taxon>Isoptericola</taxon>
    </lineage>
</organism>
<feature type="transmembrane region" description="Helical" evidence="5">
    <location>
        <begin position="55"/>
        <end position="75"/>
    </location>
</feature>
<keyword evidence="4 5" id="KW-0472">Membrane</keyword>
<dbReference type="EMBL" id="BAAAPM010000009">
    <property type="protein sequence ID" value="GAA1737460.1"/>
    <property type="molecule type" value="Genomic_DNA"/>
</dbReference>
<gene>
    <name evidence="6" type="ORF">GCM10009809_35700</name>
</gene>
<dbReference type="Proteomes" id="UP001501138">
    <property type="component" value="Unassembled WGS sequence"/>
</dbReference>
<evidence type="ECO:0000256" key="4">
    <source>
        <dbReference type="ARBA" id="ARBA00023136"/>
    </source>
</evidence>
<protein>
    <recommendedName>
        <fullName evidence="8">Energy-coupling factor transport system permease protein</fullName>
    </recommendedName>
</protein>
<reference evidence="6 7" key="1">
    <citation type="journal article" date="2019" name="Int. J. Syst. Evol. Microbiol.">
        <title>The Global Catalogue of Microorganisms (GCM) 10K type strain sequencing project: providing services to taxonomists for standard genome sequencing and annotation.</title>
        <authorList>
            <consortium name="The Broad Institute Genomics Platform"/>
            <consortium name="The Broad Institute Genome Sequencing Center for Infectious Disease"/>
            <person name="Wu L."/>
            <person name="Ma J."/>
        </authorList>
    </citation>
    <scope>NUCLEOTIDE SEQUENCE [LARGE SCALE GENOMIC DNA]</scope>
    <source>
        <strain evidence="6 7">JCM 15589</strain>
    </source>
</reference>
<evidence type="ECO:0000256" key="2">
    <source>
        <dbReference type="ARBA" id="ARBA00022692"/>
    </source>
</evidence>
<evidence type="ECO:0000256" key="3">
    <source>
        <dbReference type="ARBA" id="ARBA00022989"/>
    </source>
</evidence>
<evidence type="ECO:0000313" key="6">
    <source>
        <dbReference type="EMBL" id="GAA1737460.1"/>
    </source>
</evidence>
<keyword evidence="2 5" id="KW-0812">Transmembrane</keyword>
<dbReference type="CDD" id="cd16914">
    <property type="entry name" value="EcfT"/>
    <property type="match status" value="1"/>
</dbReference>
<evidence type="ECO:0000256" key="1">
    <source>
        <dbReference type="ARBA" id="ARBA00004141"/>
    </source>
</evidence>
<keyword evidence="3 5" id="KW-1133">Transmembrane helix</keyword>
<comment type="subcellular location">
    <subcellularLocation>
        <location evidence="1">Membrane</location>
        <topology evidence="1">Multi-pass membrane protein</topology>
    </subcellularLocation>
</comment>
<dbReference type="InterPro" id="IPR003339">
    <property type="entry name" value="ABC/ECF_trnsptr_transmembrane"/>
</dbReference>
<evidence type="ECO:0008006" key="8">
    <source>
        <dbReference type="Google" id="ProtNLM"/>
    </source>
</evidence>
<keyword evidence="7" id="KW-1185">Reference proteome</keyword>
<accession>A0ABN2JS92</accession>
<comment type="caution">
    <text evidence="6">The sequence shown here is derived from an EMBL/GenBank/DDBJ whole genome shotgun (WGS) entry which is preliminary data.</text>
</comment>
<feature type="transmembrane region" description="Helical" evidence="5">
    <location>
        <begin position="213"/>
        <end position="231"/>
    </location>
</feature>
<evidence type="ECO:0000313" key="7">
    <source>
        <dbReference type="Proteomes" id="UP001501138"/>
    </source>
</evidence>
<dbReference type="RefSeq" id="WP_344250095.1">
    <property type="nucleotide sequence ID" value="NZ_BAAAPM010000009.1"/>
</dbReference>
<name>A0ABN2JS92_9MICO</name>
<sequence>MTGVLGRTNPLVLAALGLLGLVASLAVRDLVTAGVTLGAYVLLGVLLLPRGAGPAARWLAVVVAGLSVAWSAWLLGGRDPVVALVAGLRIAVLALPGVAVAPLIEPSALADQLGQRLRLPARFVVGLAAALHRFERLGLVAEQAARSRRSRGLGPGRGPFEQARHGASVTYAVLVATLRDATSMSVAMDARGFAVTHARTWAEPAPWTRVDGAVLALGVAVAVLPFAVAALA</sequence>
<evidence type="ECO:0000256" key="5">
    <source>
        <dbReference type="SAM" id="Phobius"/>
    </source>
</evidence>